<reference evidence="1" key="2">
    <citation type="submission" date="2022-06" db="UniProtKB">
        <authorList>
            <consortium name="EnsemblMetazoa"/>
        </authorList>
    </citation>
    <scope>IDENTIFICATION</scope>
    <source>
        <strain evidence="1">DF5081</strain>
    </source>
</reference>
<dbReference type="AlphaFoldDB" id="A0A8R1DLK4"/>
<evidence type="ECO:0000313" key="2">
    <source>
        <dbReference type="Proteomes" id="UP000005237"/>
    </source>
</evidence>
<evidence type="ECO:0000313" key="1">
    <source>
        <dbReference type="EnsemblMetazoa" id="CJA05751.1"/>
    </source>
</evidence>
<proteinExistence type="predicted"/>
<reference evidence="2" key="1">
    <citation type="submission" date="2010-08" db="EMBL/GenBank/DDBJ databases">
        <authorList>
            <consortium name="Caenorhabditis japonica Sequencing Consortium"/>
            <person name="Wilson R.K."/>
        </authorList>
    </citation>
    <scope>NUCLEOTIDE SEQUENCE [LARGE SCALE GENOMIC DNA]</scope>
    <source>
        <strain evidence="2">DF5081</strain>
    </source>
</reference>
<protein>
    <submittedName>
        <fullName evidence="1">Uncharacterized protein</fullName>
    </submittedName>
</protein>
<dbReference type="Proteomes" id="UP000005237">
    <property type="component" value="Unassembled WGS sequence"/>
</dbReference>
<name>A0A8R1DLK4_CAEJA</name>
<sequence>MHRRIERRPINVTLDGADLDDTTKTTKTRSIVTKLEKREAEQFRNHILLKTPAKVNFEDTIQMLKEAKPLTRLRYELLSVKFDGYDRKEYTGLVKSRFSAAQWNKMTEDQAQRLLWIIGFYSNEHFGTQPKHHIVGTGRSSCTRRHNLFKTTSPSQQWTSSIVKTGATIIFKHFIITSMSKMLPHAWQDIWPGNVNRNSSPIERNLYCSRFRCKTQPDLHYRANQWKANQNAAGYRGHTAQCQRLETFEQAKPKSSPSSDNLRPTTNAQIKVRGKLNCKFVLNSVHGLSINDAQERQ</sequence>
<organism evidence="1 2">
    <name type="scientific">Caenorhabditis japonica</name>
    <dbReference type="NCBI Taxonomy" id="281687"/>
    <lineage>
        <taxon>Eukaryota</taxon>
        <taxon>Metazoa</taxon>
        <taxon>Ecdysozoa</taxon>
        <taxon>Nematoda</taxon>
        <taxon>Chromadorea</taxon>
        <taxon>Rhabditida</taxon>
        <taxon>Rhabditina</taxon>
        <taxon>Rhabditomorpha</taxon>
        <taxon>Rhabditoidea</taxon>
        <taxon>Rhabditidae</taxon>
        <taxon>Peloderinae</taxon>
        <taxon>Caenorhabditis</taxon>
    </lineage>
</organism>
<accession>A0A8R1DLK4</accession>
<keyword evidence="2" id="KW-1185">Reference proteome</keyword>
<dbReference type="EnsemblMetazoa" id="CJA05751.1">
    <property type="protein sequence ID" value="CJA05751.1"/>
    <property type="gene ID" value="WBGene00124955"/>
</dbReference>